<keyword evidence="13" id="KW-0325">Glycoprotein</keyword>
<reference evidence="17" key="1">
    <citation type="journal article" date="2021" name="J Fungi (Basel)">
        <title>Virulence traits and population genomics of the black yeast Aureobasidium melanogenum.</title>
        <authorList>
            <person name="Cernosa A."/>
            <person name="Sun X."/>
            <person name="Gostincar C."/>
            <person name="Fang C."/>
            <person name="Gunde-Cimerman N."/>
            <person name="Song Z."/>
        </authorList>
    </citation>
    <scope>NUCLEOTIDE SEQUENCE</scope>
    <source>
        <strain evidence="17">EXF-9298</strain>
    </source>
</reference>
<comment type="similarity">
    <text evidence="5">Belongs to the peptidase S10 family.</text>
</comment>
<dbReference type="InterPro" id="IPR018202">
    <property type="entry name" value="Ser_caboxypep_ser_AS"/>
</dbReference>
<proteinExistence type="inferred from homology"/>
<protein>
    <submittedName>
        <fullName evidence="17">Serine carboxypeptidase</fullName>
    </submittedName>
</protein>
<feature type="repeat" description="ANK" evidence="14">
    <location>
        <begin position="969"/>
        <end position="1001"/>
    </location>
</feature>
<dbReference type="InterPro" id="IPR007751">
    <property type="entry name" value="DUF676_lipase-like"/>
</dbReference>
<dbReference type="Gene3D" id="3.40.50.1820">
    <property type="entry name" value="alpha/beta hydrolase"/>
    <property type="match status" value="2"/>
</dbReference>
<comment type="subcellular location">
    <subcellularLocation>
        <location evidence="2">Endoplasmic reticulum</location>
    </subcellularLocation>
    <subcellularLocation>
        <location evidence="3">Membrane</location>
    </subcellularLocation>
    <subcellularLocation>
        <location evidence="1">Mitochondrion</location>
    </subcellularLocation>
</comment>
<sequence>MSIASPRPSLNLPSSRRGSTSTINSTRSVSTSRPASIRDTNTANSTPVPASTRRRDRAALREFYNLQATEPTTKPPPSAPTSQPEDSGPQDALSALDHPSFSAKTYADELLNTSDAATLLRTLNAITISALGLEGDKKALVYDNYTTLLSATSTISRMRENVDPMAPVTTTLEPAVKHIADVAKSIADSRNVGDVEKERQKEVVKWVLGAPERLKRMKEQGKEEEVKKEWDEGGPGCSSLEGFLQENGRFTWLPGTYAPTENPYSWVNLTNMLWVEQPVGTGFSIGTPRATSEEEVAQDFIKFFKNFEALFGITNYKIYVTGESYAGRYVPYISAAMLNQNDTEHYDLSGALVYDPCIGDFDYTQEEVVVVPFAVQNQNILNLNASFLAKMENLHQSCGYADYIDKYLTFPASAVQPPVLFNFTSDASCDLFDLINEAALVVNPCFDIYEITQMCPLLWDVLGFPTQLVYSPAGADVYFNRTDVKRAIHAPLNVSWAECSNNAVFTGGNSGPETEGDTSPDPIQHVLPQVIEATNRVLIGNGDFDMIIITNGTLMSIQNMTWNGKLGFETQPSTPINITMPDLMYADVFASNGYKGLDGPQGIMGIQHYERGLMWVETFQSGHMQPEFQPRKENYGLFEISDAKVGNEGYADDQSMRQVDIVAVHGFMGHWANTWSSGNSRDDPMFLRDRIPADLNRIGVRARIFSYGYDSAVVFSKSVATIDQAATMLLARLLGKRRTSEEKGRPIIFIAHSLGGLVVKQALIQAWTRNEYYNDILENVKGCLFLGVPHRGADLAYWAKFPAQILLYVSLGFRGNTKLLESLSSESADWMRISRDFVHRATSLQIRTFYETDRLGNVIVVDESSATMSLPNELALPLAGSNHATICKFAASENQRYDPVKDALEDLVRAALGITQRASTEALRPAKPRRKGLVLDYGNALQAASAEGHVNTVHMLLESGSDVQAQGGYYGNALQAASAEGHVRTVKMLLKHGADIHAQGGYYGNALQAASAEGHVKTLQLLLDSGADIHAQGGHYGNALQAASAEGHVKTLQLLLKHGAGLKA</sequence>
<dbReference type="Gene3D" id="1.25.40.20">
    <property type="entry name" value="Ankyrin repeat-containing domain"/>
    <property type="match status" value="1"/>
</dbReference>
<feature type="repeat" description="ANK" evidence="14">
    <location>
        <begin position="936"/>
        <end position="968"/>
    </location>
</feature>
<dbReference type="PANTHER" id="PTHR48182">
    <property type="entry name" value="PROTEIN SERAC1"/>
    <property type="match status" value="1"/>
</dbReference>
<dbReference type="GO" id="GO:0005783">
    <property type="term" value="C:endoplasmic reticulum"/>
    <property type="evidence" value="ECO:0007669"/>
    <property type="project" value="UniProtKB-SubCell"/>
</dbReference>
<keyword evidence="9" id="KW-0378">Hydrolase</keyword>
<evidence type="ECO:0000256" key="9">
    <source>
        <dbReference type="ARBA" id="ARBA00022801"/>
    </source>
</evidence>
<evidence type="ECO:0000256" key="5">
    <source>
        <dbReference type="ARBA" id="ARBA00009431"/>
    </source>
</evidence>
<dbReference type="Proteomes" id="UP000729357">
    <property type="component" value="Unassembled WGS sequence"/>
</dbReference>
<evidence type="ECO:0000256" key="15">
    <source>
        <dbReference type="SAM" id="MobiDB-lite"/>
    </source>
</evidence>
<evidence type="ECO:0000256" key="6">
    <source>
        <dbReference type="ARBA" id="ARBA00022645"/>
    </source>
</evidence>
<dbReference type="PROSITE" id="PS00560">
    <property type="entry name" value="CARBOXYPEPT_SER_HIS"/>
    <property type="match status" value="1"/>
</dbReference>
<evidence type="ECO:0000313" key="18">
    <source>
        <dbReference type="Proteomes" id="UP000729357"/>
    </source>
</evidence>
<organism evidence="17 18">
    <name type="scientific">Aureobasidium melanogenum</name>
    <name type="common">Aureobasidium pullulans var. melanogenum</name>
    <dbReference type="NCBI Taxonomy" id="46634"/>
    <lineage>
        <taxon>Eukaryota</taxon>
        <taxon>Fungi</taxon>
        <taxon>Dikarya</taxon>
        <taxon>Ascomycota</taxon>
        <taxon>Pezizomycotina</taxon>
        <taxon>Dothideomycetes</taxon>
        <taxon>Dothideomycetidae</taxon>
        <taxon>Dothideales</taxon>
        <taxon>Saccotheciaceae</taxon>
        <taxon>Aureobasidium</taxon>
    </lineage>
</organism>
<evidence type="ECO:0000256" key="8">
    <source>
        <dbReference type="ARBA" id="ARBA00022729"/>
    </source>
</evidence>
<dbReference type="Pfam" id="PF08700">
    <property type="entry name" value="VPS51_Exo84_N"/>
    <property type="match status" value="1"/>
</dbReference>
<keyword evidence="7" id="KW-0645">Protease</keyword>
<feature type="compositionally biased region" description="Polar residues" evidence="15">
    <location>
        <begin position="20"/>
        <end position="49"/>
    </location>
</feature>
<keyword evidence="18" id="KW-1185">Reference proteome</keyword>
<dbReference type="InterPro" id="IPR001563">
    <property type="entry name" value="Peptidase_S10"/>
</dbReference>
<feature type="repeat" description="ANK" evidence="14">
    <location>
        <begin position="1035"/>
        <end position="1064"/>
    </location>
</feature>
<dbReference type="EMBL" id="JAHFXS010000002">
    <property type="protein sequence ID" value="KAG9991399.1"/>
    <property type="molecule type" value="Genomic_DNA"/>
</dbReference>
<dbReference type="PROSITE" id="PS50088">
    <property type="entry name" value="ANK_REPEAT"/>
    <property type="match status" value="4"/>
</dbReference>
<dbReference type="AlphaFoldDB" id="A0A9P8K0C6"/>
<dbReference type="GO" id="GO:0006508">
    <property type="term" value="P:proteolysis"/>
    <property type="evidence" value="ECO:0007669"/>
    <property type="project" value="UniProtKB-KW"/>
</dbReference>
<keyword evidence="12" id="KW-0472">Membrane</keyword>
<name>A0A9P8K0C6_AURME</name>
<evidence type="ECO:0000256" key="2">
    <source>
        <dbReference type="ARBA" id="ARBA00004240"/>
    </source>
</evidence>
<dbReference type="InterPro" id="IPR036770">
    <property type="entry name" value="Ankyrin_rpt-contain_sf"/>
</dbReference>
<dbReference type="PROSITE" id="PS00131">
    <property type="entry name" value="CARBOXYPEPT_SER_SER"/>
    <property type="match status" value="1"/>
</dbReference>
<dbReference type="InterPro" id="IPR002110">
    <property type="entry name" value="Ankyrin_rpt"/>
</dbReference>
<evidence type="ECO:0000256" key="4">
    <source>
        <dbReference type="ARBA" id="ARBA00007920"/>
    </source>
</evidence>
<dbReference type="Pfam" id="PF05057">
    <property type="entry name" value="DUF676"/>
    <property type="match status" value="1"/>
</dbReference>
<dbReference type="GO" id="GO:0004185">
    <property type="term" value="F:serine-type carboxypeptidase activity"/>
    <property type="evidence" value="ECO:0007669"/>
    <property type="project" value="InterPro"/>
</dbReference>
<comment type="caution">
    <text evidence="17">The sequence shown here is derived from an EMBL/GenBank/DDBJ whole genome shotgun (WGS) entry which is preliminary data.</text>
</comment>
<dbReference type="Pfam" id="PF13637">
    <property type="entry name" value="Ank_4"/>
    <property type="match status" value="1"/>
</dbReference>
<dbReference type="FunFam" id="3.40.50.1820:FF:000118">
    <property type="entry name" value="Carboxypeptidase"/>
    <property type="match status" value="1"/>
</dbReference>
<comment type="similarity">
    <text evidence="4">Belongs to the putative lipase ROG1 family.</text>
</comment>
<accession>A0A9P8K0C6</accession>
<dbReference type="Pfam" id="PF12796">
    <property type="entry name" value="Ank_2"/>
    <property type="match status" value="1"/>
</dbReference>
<feature type="compositionally biased region" description="Low complexity" evidence="15">
    <location>
        <begin position="1"/>
        <end position="19"/>
    </location>
</feature>
<gene>
    <name evidence="17" type="ORF">KCU98_g336</name>
</gene>
<dbReference type="SMART" id="SM00248">
    <property type="entry name" value="ANK"/>
    <property type="match status" value="4"/>
</dbReference>
<dbReference type="PRINTS" id="PR00724">
    <property type="entry name" value="CRBOXYPTASEC"/>
</dbReference>
<dbReference type="Pfam" id="PF00450">
    <property type="entry name" value="Peptidase_S10"/>
    <property type="match status" value="1"/>
</dbReference>
<evidence type="ECO:0000256" key="10">
    <source>
        <dbReference type="ARBA" id="ARBA00022824"/>
    </source>
</evidence>
<feature type="non-terminal residue" evidence="17">
    <location>
        <position position="1"/>
    </location>
</feature>
<evidence type="ECO:0000256" key="1">
    <source>
        <dbReference type="ARBA" id="ARBA00004173"/>
    </source>
</evidence>
<dbReference type="InterPro" id="IPR029058">
    <property type="entry name" value="AB_hydrolase_fold"/>
</dbReference>
<dbReference type="InterPro" id="IPR052374">
    <property type="entry name" value="SERAC1"/>
</dbReference>
<evidence type="ECO:0000259" key="16">
    <source>
        <dbReference type="Pfam" id="PF05057"/>
    </source>
</evidence>
<keyword evidence="8" id="KW-0732">Signal</keyword>
<feature type="region of interest" description="Disordered" evidence="15">
    <location>
        <begin position="1"/>
        <end position="96"/>
    </location>
</feature>
<evidence type="ECO:0000256" key="14">
    <source>
        <dbReference type="PROSITE-ProRule" id="PRU00023"/>
    </source>
</evidence>
<feature type="repeat" description="ANK" evidence="14">
    <location>
        <begin position="1002"/>
        <end position="1034"/>
    </location>
</feature>
<evidence type="ECO:0000256" key="13">
    <source>
        <dbReference type="ARBA" id="ARBA00023180"/>
    </source>
</evidence>
<dbReference type="SUPFAM" id="SSF53474">
    <property type="entry name" value="alpha/beta-Hydrolases"/>
    <property type="match status" value="2"/>
</dbReference>
<keyword evidence="14" id="KW-0040">ANK repeat</keyword>
<dbReference type="InterPro" id="IPR033124">
    <property type="entry name" value="Ser_caboxypep_his_AS"/>
</dbReference>
<evidence type="ECO:0000256" key="12">
    <source>
        <dbReference type="ARBA" id="ARBA00023136"/>
    </source>
</evidence>
<evidence type="ECO:0000256" key="11">
    <source>
        <dbReference type="ARBA" id="ARBA00023128"/>
    </source>
</evidence>
<dbReference type="PROSITE" id="PS50297">
    <property type="entry name" value="ANK_REP_REGION"/>
    <property type="match status" value="2"/>
</dbReference>
<feature type="domain" description="DUF676" evidence="16">
    <location>
        <begin position="714"/>
        <end position="787"/>
    </location>
</feature>
<dbReference type="PANTHER" id="PTHR48182:SF2">
    <property type="entry name" value="PROTEIN SERAC1"/>
    <property type="match status" value="1"/>
</dbReference>
<keyword evidence="10" id="KW-0256">Endoplasmic reticulum</keyword>
<dbReference type="GO" id="GO:0005739">
    <property type="term" value="C:mitochondrion"/>
    <property type="evidence" value="ECO:0007669"/>
    <property type="project" value="UniProtKB-SubCell"/>
</dbReference>
<reference evidence="17" key="2">
    <citation type="submission" date="2021-08" db="EMBL/GenBank/DDBJ databases">
        <authorList>
            <person name="Gostincar C."/>
            <person name="Sun X."/>
            <person name="Song Z."/>
            <person name="Gunde-Cimerman N."/>
        </authorList>
    </citation>
    <scope>NUCLEOTIDE SEQUENCE</scope>
    <source>
        <strain evidence="17">EXF-9298</strain>
    </source>
</reference>
<dbReference type="SUPFAM" id="SSF48403">
    <property type="entry name" value="Ankyrin repeat"/>
    <property type="match status" value="1"/>
</dbReference>
<dbReference type="GO" id="GO:0016020">
    <property type="term" value="C:membrane"/>
    <property type="evidence" value="ECO:0007669"/>
    <property type="project" value="UniProtKB-SubCell"/>
</dbReference>
<evidence type="ECO:0000256" key="7">
    <source>
        <dbReference type="ARBA" id="ARBA00022670"/>
    </source>
</evidence>
<evidence type="ECO:0000256" key="3">
    <source>
        <dbReference type="ARBA" id="ARBA00004370"/>
    </source>
</evidence>
<keyword evidence="11" id="KW-0496">Mitochondrion</keyword>
<evidence type="ECO:0000313" key="17">
    <source>
        <dbReference type="EMBL" id="KAG9991399.1"/>
    </source>
</evidence>
<keyword evidence="6 17" id="KW-0121">Carboxypeptidase</keyword>